<dbReference type="InterPro" id="IPR022742">
    <property type="entry name" value="Hydrolase_4"/>
</dbReference>
<organism evidence="2 3">
    <name type="scientific">Novibacillus thermophilus</name>
    <dbReference type="NCBI Taxonomy" id="1471761"/>
    <lineage>
        <taxon>Bacteria</taxon>
        <taxon>Bacillati</taxon>
        <taxon>Bacillota</taxon>
        <taxon>Bacilli</taxon>
        <taxon>Bacillales</taxon>
        <taxon>Thermoactinomycetaceae</taxon>
        <taxon>Novibacillus</taxon>
    </lineage>
</organism>
<dbReference type="Proteomes" id="UP000188603">
    <property type="component" value="Chromosome"/>
</dbReference>
<evidence type="ECO:0000259" key="1">
    <source>
        <dbReference type="Pfam" id="PF12146"/>
    </source>
</evidence>
<evidence type="ECO:0000313" key="3">
    <source>
        <dbReference type="Proteomes" id="UP000188603"/>
    </source>
</evidence>
<dbReference type="EMBL" id="CP019699">
    <property type="protein sequence ID" value="AQS56233.1"/>
    <property type="molecule type" value="Genomic_DNA"/>
</dbReference>
<accession>A0A1U9K8A2</accession>
<reference evidence="2 3" key="1">
    <citation type="journal article" date="2015" name="Int. J. Syst. Evol. Microbiol.">
        <title>Novibacillus thermophilus gen. nov., sp. nov., a Gram-staining-negative and moderately thermophilic member of the family Thermoactinomycetaceae.</title>
        <authorList>
            <person name="Yang G."/>
            <person name="Chen J."/>
            <person name="Zhou S."/>
        </authorList>
    </citation>
    <scope>NUCLEOTIDE SEQUENCE [LARGE SCALE GENOMIC DNA]</scope>
    <source>
        <strain evidence="2 3">SG-1</strain>
    </source>
</reference>
<gene>
    <name evidence="2" type="ORF">B0W44_11125</name>
</gene>
<dbReference type="AlphaFoldDB" id="A0A1U9K8A2"/>
<keyword evidence="3" id="KW-1185">Reference proteome</keyword>
<proteinExistence type="predicted"/>
<dbReference type="InterPro" id="IPR051044">
    <property type="entry name" value="MAG_DAG_Lipase"/>
</dbReference>
<dbReference type="Pfam" id="PF12146">
    <property type="entry name" value="Hydrolase_4"/>
    <property type="match status" value="1"/>
</dbReference>
<dbReference type="SUPFAM" id="SSF53474">
    <property type="entry name" value="alpha/beta-Hydrolases"/>
    <property type="match status" value="1"/>
</dbReference>
<feature type="domain" description="Serine aminopeptidase S33" evidence="1">
    <location>
        <begin position="29"/>
        <end position="268"/>
    </location>
</feature>
<dbReference type="PRINTS" id="PR00111">
    <property type="entry name" value="ABHYDROLASE"/>
</dbReference>
<dbReference type="InterPro" id="IPR000073">
    <property type="entry name" value="AB_hydrolase_1"/>
</dbReference>
<dbReference type="PANTHER" id="PTHR11614">
    <property type="entry name" value="PHOSPHOLIPASE-RELATED"/>
    <property type="match status" value="1"/>
</dbReference>
<evidence type="ECO:0000313" key="2">
    <source>
        <dbReference type="EMBL" id="AQS56233.1"/>
    </source>
</evidence>
<dbReference type="KEGG" id="ntr:B0W44_11125"/>
<protein>
    <recommendedName>
        <fullName evidence="1">Serine aminopeptidase S33 domain-containing protein</fullName>
    </recommendedName>
</protein>
<sequence length="294" mass="33593">MRNDVTVYEDLFYTKDGIHLRYRSWLPREPRTIVIFVHGAGEHIEKYVHIGEHLSREGHACTVYDLRGFGKSGGRRGHVSCFDEYLRDLEQLIDFFKRHLGRMPIFLAGHSLGGLIVTRYVQHKSKQVNGIILSAPALGFNLKIPSLAVRMVRFASYVAPSLSVNHRRLTNKIQEIPYFKHLFPEKVDPVLKDPLMCPVYSIRWVEELLKHAQKAVQHAADIVIPVLCLHGDEDPLISLDVVRAFFDNLAVQEKHWVLIRGAQHVLFHSEQLAAVDAVIHWLNKSVHRGASPSL</sequence>
<dbReference type="InterPro" id="IPR029058">
    <property type="entry name" value="AB_hydrolase_fold"/>
</dbReference>
<dbReference type="Gene3D" id="3.40.50.1820">
    <property type="entry name" value="alpha/beta hydrolase"/>
    <property type="match status" value="1"/>
</dbReference>
<dbReference type="STRING" id="1471761.B0W44_11125"/>
<name>A0A1U9K8A2_9BACL</name>